<evidence type="ECO:0000313" key="3">
    <source>
        <dbReference type="EnsemblFungi" id="PTTG_04110-t43_1-p1"/>
    </source>
</evidence>
<name>A0A0C4ETI1_PUCT1</name>
<accession>A0A0C4ETI1</accession>
<feature type="compositionally biased region" description="Pro residues" evidence="1">
    <location>
        <begin position="271"/>
        <end position="288"/>
    </location>
</feature>
<protein>
    <submittedName>
        <fullName evidence="2 3">Uncharacterized protein</fullName>
    </submittedName>
</protein>
<gene>
    <name evidence="2" type="ORF">PTTG_04110</name>
</gene>
<feature type="region of interest" description="Disordered" evidence="1">
    <location>
        <begin position="209"/>
        <end position="299"/>
    </location>
</feature>
<dbReference type="OMA" id="VEDYEDQ"/>
<feature type="compositionally biased region" description="Low complexity" evidence="1">
    <location>
        <begin position="260"/>
        <end position="270"/>
    </location>
</feature>
<dbReference type="EnsemblFungi" id="PTTG_04110-t43_1">
    <property type="protein sequence ID" value="PTTG_04110-t43_1-p1"/>
    <property type="gene ID" value="PTTG_04110"/>
</dbReference>
<evidence type="ECO:0000313" key="2">
    <source>
        <dbReference type="EMBL" id="OAV94549.1"/>
    </source>
</evidence>
<evidence type="ECO:0000313" key="4">
    <source>
        <dbReference type="Proteomes" id="UP000005240"/>
    </source>
</evidence>
<reference evidence="2" key="1">
    <citation type="submission" date="2009-11" db="EMBL/GenBank/DDBJ databases">
        <authorList>
            <consortium name="The Broad Institute Genome Sequencing Platform"/>
            <person name="Ward D."/>
            <person name="Feldgarden M."/>
            <person name="Earl A."/>
            <person name="Young S.K."/>
            <person name="Zeng Q."/>
            <person name="Koehrsen M."/>
            <person name="Alvarado L."/>
            <person name="Berlin A."/>
            <person name="Bochicchio J."/>
            <person name="Borenstein D."/>
            <person name="Chapman S.B."/>
            <person name="Chen Z."/>
            <person name="Engels R."/>
            <person name="Freedman E."/>
            <person name="Gellesch M."/>
            <person name="Goldberg J."/>
            <person name="Griggs A."/>
            <person name="Gujja S."/>
            <person name="Heilman E."/>
            <person name="Heiman D."/>
            <person name="Hepburn T."/>
            <person name="Howarth C."/>
            <person name="Jen D."/>
            <person name="Larson L."/>
            <person name="Lewis B."/>
            <person name="Mehta T."/>
            <person name="Park D."/>
            <person name="Pearson M."/>
            <person name="Roberts A."/>
            <person name="Saif S."/>
            <person name="Shea T."/>
            <person name="Shenoy N."/>
            <person name="Sisk P."/>
            <person name="Stolte C."/>
            <person name="Sykes S."/>
            <person name="Thomson T."/>
            <person name="Walk T."/>
            <person name="White J."/>
            <person name="Yandava C."/>
            <person name="Izard J."/>
            <person name="Baranova O.V."/>
            <person name="Blanton J.M."/>
            <person name="Tanner A.C."/>
            <person name="Dewhirst F.E."/>
            <person name="Haas B."/>
            <person name="Nusbaum C."/>
            <person name="Birren B."/>
        </authorList>
    </citation>
    <scope>NUCLEOTIDE SEQUENCE [LARGE SCALE GENOMIC DNA]</scope>
    <source>
        <strain evidence="2">1-1 BBBD Race 1</strain>
    </source>
</reference>
<dbReference type="EMBL" id="ADAS02000038">
    <property type="protein sequence ID" value="OAV94549.1"/>
    <property type="molecule type" value="Genomic_DNA"/>
</dbReference>
<dbReference type="Proteomes" id="UP000005240">
    <property type="component" value="Unassembled WGS sequence"/>
</dbReference>
<reference evidence="3 4" key="3">
    <citation type="journal article" date="2017" name="G3 (Bethesda)">
        <title>Comparative analysis highlights variable genome content of wheat rusts and divergence of the mating loci.</title>
        <authorList>
            <person name="Cuomo C.A."/>
            <person name="Bakkeren G."/>
            <person name="Khalil H.B."/>
            <person name="Panwar V."/>
            <person name="Joly D."/>
            <person name="Linning R."/>
            <person name="Sakthikumar S."/>
            <person name="Song X."/>
            <person name="Adiconis X."/>
            <person name="Fan L."/>
            <person name="Goldberg J.M."/>
            <person name="Levin J.Z."/>
            <person name="Young S."/>
            <person name="Zeng Q."/>
            <person name="Anikster Y."/>
            <person name="Bruce M."/>
            <person name="Wang M."/>
            <person name="Yin C."/>
            <person name="McCallum B."/>
            <person name="Szabo L.J."/>
            <person name="Hulbert S."/>
            <person name="Chen X."/>
            <person name="Fellers J.P."/>
        </authorList>
    </citation>
    <scope>NUCLEOTIDE SEQUENCE</scope>
    <source>
        <strain evidence="3">isolate 1-1 / race 1 (BBBD)</strain>
        <strain evidence="4">Isolate 1-1 / race 1 (BBBD)</strain>
    </source>
</reference>
<dbReference type="AlphaFoldDB" id="A0A0C4ETI1"/>
<feature type="compositionally biased region" description="Low complexity" evidence="1">
    <location>
        <begin position="222"/>
        <end position="231"/>
    </location>
</feature>
<organism evidence="2">
    <name type="scientific">Puccinia triticina (isolate 1-1 / race 1 (BBBD))</name>
    <name type="common">Brown leaf rust fungus</name>
    <dbReference type="NCBI Taxonomy" id="630390"/>
    <lineage>
        <taxon>Eukaryota</taxon>
        <taxon>Fungi</taxon>
        <taxon>Dikarya</taxon>
        <taxon>Basidiomycota</taxon>
        <taxon>Pucciniomycotina</taxon>
        <taxon>Pucciniomycetes</taxon>
        <taxon>Pucciniales</taxon>
        <taxon>Pucciniaceae</taxon>
        <taxon>Puccinia</taxon>
    </lineage>
</organism>
<evidence type="ECO:0000256" key="1">
    <source>
        <dbReference type="SAM" id="MobiDB-lite"/>
    </source>
</evidence>
<proteinExistence type="predicted"/>
<feature type="compositionally biased region" description="Polar residues" evidence="1">
    <location>
        <begin position="232"/>
        <end position="242"/>
    </location>
</feature>
<feature type="region of interest" description="Disordered" evidence="1">
    <location>
        <begin position="160"/>
        <end position="196"/>
    </location>
</feature>
<sequence length="448" mass="49259">MGDRGVGSEDGFRAYRSLLALVLRPETRMDRIDDYLVGKTGQLPAAESSEEDSSSEDEGEEKTLAELLEAVVTFPATSLGVLQGLLPSRPYSLLTLFALHGDRCLIYALSSLTPASLVDFDWRLFNALSPEAKLILKSIRADRRLRRPLRIPRDIQRRIQEIKQNRVAQQRQKRSRTDSPEPAGRNGQQATAKTGVWMGNYFVEDYEDQAADQDPSARPSGTTTNSNRSRSQAGPCSSNPPQNVKPRAVDHKRAKLASLAAAPRQRATTTPSPPPPPPPPPPPLPLPAGPQALPGGDTNSPFVCVQVSGLPLEASPESILFFFQHGADIFKVARKHEQRINALGRALHKFKPNVIHAYRAKGSSGKGGEVRRFEVKGADITMVETSGPGGAQAETRSVIVRFRRNSSSPLDDQQQTAWKAFIEEFNRKKYFPYDPLCPPLSCRLLPSS</sequence>
<reference evidence="2" key="2">
    <citation type="submission" date="2016-05" db="EMBL/GenBank/DDBJ databases">
        <title>Comparative analysis highlights variable genome content of wheat rusts and divergence of the mating loci.</title>
        <authorList>
            <person name="Cuomo C.A."/>
            <person name="Bakkeren G."/>
            <person name="Szabo L."/>
            <person name="Khalil H."/>
            <person name="Joly D."/>
            <person name="Goldberg J."/>
            <person name="Young S."/>
            <person name="Zeng Q."/>
            <person name="Fellers J."/>
        </authorList>
    </citation>
    <scope>NUCLEOTIDE SEQUENCE [LARGE SCALE GENOMIC DNA]</scope>
    <source>
        <strain evidence="2">1-1 BBBD Race 1</strain>
    </source>
</reference>
<dbReference type="VEuPathDB" id="FungiDB:PTTG_04110"/>
<dbReference type="OrthoDB" id="2501937at2759"/>
<keyword evidence="4" id="KW-1185">Reference proteome</keyword>
<reference evidence="3" key="4">
    <citation type="submission" date="2025-05" db="UniProtKB">
        <authorList>
            <consortium name="EnsemblFungi"/>
        </authorList>
    </citation>
    <scope>IDENTIFICATION</scope>
    <source>
        <strain evidence="3">isolate 1-1 / race 1 (BBBD)</strain>
    </source>
</reference>